<dbReference type="EMBL" id="CAAHFG010000004">
    <property type="protein sequence ID" value="VGO17247.1"/>
    <property type="molecule type" value="Genomic_DNA"/>
</dbReference>
<accession>A0A6C2UCD6</accession>
<sequence length="63" mass="7064">MNKQKPSKQAEEARVCMGKAVHDELVKKAKLGQDVIINRNGEPYKIPAAEALRIQEESPEYNA</sequence>
<dbReference type="RefSeq" id="WP_136082734.1">
    <property type="nucleotide sequence ID" value="NZ_CAAHFG010000004.1"/>
</dbReference>
<protein>
    <submittedName>
        <fullName evidence="1">Uncharacterized protein</fullName>
    </submittedName>
</protein>
<organism evidence="1 2">
    <name type="scientific">Pontiella desulfatans</name>
    <dbReference type="NCBI Taxonomy" id="2750659"/>
    <lineage>
        <taxon>Bacteria</taxon>
        <taxon>Pseudomonadati</taxon>
        <taxon>Kiritimatiellota</taxon>
        <taxon>Kiritimatiellia</taxon>
        <taxon>Kiritimatiellales</taxon>
        <taxon>Pontiellaceae</taxon>
        <taxon>Pontiella</taxon>
    </lineage>
</organism>
<gene>
    <name evidence="1" type="ORF">PDESU_05843</name>
</gene>
<keyword evidence="2" id="KW-1185">Reference proteome</keyword>
<dbReference type="AlphaFoldDB" id="A0A6C2UCD6"/>
<evidence type="ECO:0000313" key="1">
    <source>
        <dbReference type="EMBL" id="VGO17247.1"/>
    </source>
</evidence>
<dbReference type="Proteomes" id="UP000366872">
    <property type="component" value="Unassembled WGS sequence"/>
</dbReference>
<reference evidence="1 2" key="1">
    <citation type="submission" date="2019-04" db="EMBL/GenBank/DDBJ databases">
        <authorList>
            <person name="Van Vliet M D."/>
        </authorList>
    </citation>
    <scope>NUCLEOTIDE SEQUENCE [LARGE SCALE GENOMIC DNA]</scope>
    <source>
        <strain evidence="1 2">F1</strain>
    </source>
</reference>
<name>A0A6C2UCD6_PONDE</name>
<evidence type="ECO:0000313" key="2">
    <source>
        <dbReference type="Proteomes" id="UP000366872"/>
    </source>
</evidence>
<proteinExistence type="predicted"/>